<dbReference type="InterPro" id="IPR036390">
    <property type="entry name" value="WH_DNA-bd_sf"/>
</dbReference>
<dbReference type="GO" id="GO:0006351">
    <property type="term" value="P:DNA-templated transcription"/>
    <property type="evidence" value="ECO:0007669"/>
    <property type="project" value="TreeGrafter"/>
</dbReference>
<evidence type="ECO:0000256" key="3">
    <source>
        <dbReference type="ARBA" id="ARBA00023125"/>
    </source>
</evidence>
<feature type="domain" description="HTH lysR-type" evidence="5">
    <location>
        <begin position="39"/>
        <end position="91"/>
    </location>
</feature>
<accession>A0A7X3S811</accession>
<keyword evidence="4" id="KW-0804">Transcription</keyword>
<dbReference type="EMBL" id="WUMV01000003">
    <property type="protein sequence ID" value="MXN65356.1"/>
    <property type="molecule type" value="Genomic_DNA"/>
</dbReference>
<organism evidence="6 7">
    <name type="scientific">Stappia sediminis</name>
    <dbReference type="NCBI Taxonomy" id="2692190"/>
    <lineage>
        <taxon>Bacteria</taxon>
        <taxon>Pseudomonadati</taxon>
        <taxon>Pseudomonadota</taxon>
        <taxon>Alphaproteobacteria</taxon>
        <taxon>Hyphomicrobiales</taxon>
        <taxon>Stappiaceae</taxon>
        <taxon>Stappia</taxon>
    </lineage>
</organism>
<dbReference type="InterPro" id="IPR005119">
    <property type="entry name" value="LysR_subst-bd"/>
</dbReference>
<comment type="similarity">
    <text evidence="1">Belongs to the LysR transcriptional regulatory family.</text>
</comment>
<dbReference type="FunFam" id="1.10.10.10:FF:000001">
    <property type="entry name" value="LysR family transcriptional regulator"/>
    <property type="match status" value="1"/>
</dbReference>
<dbReference type="InterPro" id="IPR058163">
    <property type="entry name" value="LysR-type_TF_proteobact-type"/>
</dbReference>
<gene>
    <name evidence="6" type="ORF">GR183_10630</name>
</gene>
<dbReference type="SUPFAM" id="SSF46785">
    <property type="entry name" value="Winged helix' DNA-binding domain"/>
    <property type="match status" value="1"/>
</dbReference>
<dbReference type="Gene3D" id="1.10.10.10">
    <property type="entry name" value="Winged helix-like DNA-binding domain superfamily/Winged helix DNA-binding domain"/>
    <property type="match status" value="1"/>
</dbReference>
<evidence type="ECO:0000256" key="4">
    <source>
        <dbReference type="ARBA" id="ARBA00023163"/>
    </source>
</evidence>
<keyword evidence="7" id="KW-1185">Reference proteome</keyword>
<reference evidence="6 7" key="1">
    <citation type="submission" date="2019-12" db="EMBL/GenBank/DDBJ databases">
        <authorList>
            <person name="Li M."/>
        </authorList>
    </citation>
    <scope>NUCLEOTIDE SEQUENCE [LARGE SCALE GENOMIC DNA]</scope>
    <source>
        <strain evidence="6 7">GBMRC 2046</strain>
    </source>
</reference>
<dbReference type="InterPro" id="IPR000847">
    <property type="entry name" value="LysR_HTH_N"/>
</dbReference>
<sequence>MIVSIVGDNLGARHIWDNIVKSENTIPNSGIIMNQHLSMSVFVAVARAGSFAEAARSLGMSTTAVSRHVAELEAKLGVTLLRRSTRHISMTEAGEAYLPRAASILEAIDTLNVETSAAGNQARGRLRITAPPGVGGDWIAPLAIDFVEANPHIDLELDLSERLVNLVAEGFDAAIRSGELVDSSMIAHHIVDISFVAVASPDYLARKGVPQRPEDLIAHDCMHWLDPFRPNEWIFTCDGEWVTVPIRPRLGVTNLATHREAALRGLGITLLPDISLVEDFEQGRLVRVLPDCESQPSILSLVRPNTPFEPPKLRVFIDFITKALRDRAKAA</sequence>
<dbReference type="PANTHER" id="PTHR30537">
    <property type="entry name" value="HTH-TYPE TRANSCRIPTIONAL REGULATOR"/>
    <property type="match status" value="1"/>
</dbReference>
<evidence type="ECO:0000313" key="6">
    <source>
        <dbReference type="EMBL" id="MXN65356.1"/>
    </source>
</evidence>
<dbReference type="InterPro" id="IPR036388">
    <property type="entry name" value="WH-like_DNA-bd_sf"/>
</dbReference>
<comment type="caution">
    <text evidence="6">The sequence shown here is derived from an EMBL/GenBank/DDBJ whole genome shotgun (WGS) entry which is preliminary data.</text>
</comment>
<dbReference type="PANTHER" id="PTHR30537:SF5">
    <property type="entry name" value="HTH-TYPE TRANSCRIPTIONAL ACTIVATOR TTDR-RELATED"/>
    <property type="match status" value="1"/>
</dbReference>
<protein>
    <submittedName>
        <fullName evidence="6">LysR family transcriptional regulator</fullName>
    </submittedName>
</protein>
<evidence type="ECO:0000256" key="1">
    <source>
        <dbReference type="ARBA" id="ARBA00009437"/>
    </source>
</evidence>
<keyword evidence="2" id="KW-0805">Transcription regulation</keyword>
<evidence type="ECO:0000256" key="2">
    <source>
        <dbReference type="ARBA" id="ARBA00023015"/>
    </source>
</evidence>
<dbReference type="SUPFAM" id="SSF53850">
    <property type="entry name" value="Periplasmic binding protein-like II"/>
    <property type="match status" value="1"/>
</dbReference>
<dbReference type="PROSITE" id="PS50931">
    <property type="entry name" value="HTH_LYSR"/>
    <property type="match status" value="1"/>
</dbReference>
<keyword evidence="3" id="KW-0238">DNA-binding</keyword>
<dbReference type="Pfam" id="PF00126">
    <property type="entry name" value="HTH_1"/>
    <property type="match status" value="1"/>
</dbReference>
<dbReference type="CDD" id="cd08422">
    <property type="entry name" value="PBP2_CrgA_like"/>
    <property type="match status" value="1"/>
</dbReference>
<proteinExistence type="inferred from homology"/>
<dbReference type="AlphaFoldDB" id="A0A7X3S811"/>
<dbReference type="GO" id="GO:0003700">
    <property type="term" value="F:DNA-binding transcription factor activity"/>
    <property type="evidence" value="ECO:0007669"/>
    <property type="project" value="InterPro"/>
</dbReference>
<name>A0A7X3S811_9HYPH</name>
<evidence type="ECO:0000259" key="5">
    <source>
        <dbReference type="PROSITE" id="PS50931"/>
    </source>
</evidence>
<dbReference type="GO" id="GO:0043565">
    <property type="term" value="F:sequence-specific DNA binding"/>
    <property type="evidence" value="ECO:0007669"/>
    <property type="project" value="TreeGrafter"/>
</dbReference>
<evidence type="ECO:0000313" key="7">
    <source>
        <dbReference type="Proteomes" id="UP000433101"/>
    </source>
</evidence>
<dbReference type="Gene3D" id="3.40.190.290">
    <property type="match status" value="1"/>
</dbReference>
<dbReference type="Pfam" id="PF03466">
    <property type="entry name" value="LysR_substrate"/>
    <property type="match status" value="1"/>
</dbReference>
<dbReference type="Proteomes" id="UP000433101">
    <property type="component" value="Unassembled WGS sequence"/>
</dbReference>